<accession>A0ABT0S351</accession>
<dbReference type="Proteomes" id="UP001165342">
    <property type="component" value="Unassembled WGS sequence"/>
</dbReference>
<proteinExistence type="predicted"/>
<organism evidence="1 2">
    <name type="scientific">Sphingomonas hankyongi</name>
    <dbReference type="NCBI Taxonomy" id="2908209"/>
    <lineage>
        <taxon>Bacteria</taxon>
        <taxon>Pseudomonadati</taxon>
        <taxon>Pseudomonadota</taxon>
        <taxon>Alphaproteobacteria</taxon>
        <taxon>Sphingomonadales</taxon>
        <taxon>Sphingomonadaceae</taxon>
        <taxon>Sphingomonas</taxon>
    </lineage>
</organism>
<keyword evidence="2" id="KW-1185">Reference proteome</keyword>
<comment type="caution">
    <text evidence="1">The sequence shown here is derived from an EMBL/GenBank/DDBJ whole genome shotgun (WGS) entry which is preliminary data.</text>
</comment>
<gene>
    <name evidence="1" type="ORF">LZ538_08155</name>
</gene>
<dbReference type="RefSeq" id="WP_249831487.1">
    <property type="nucleotide sequence ID" value="NZ_JAMGBE010000002.1"/>
</dbReference>
<name>A0ABT0S351_9SPHN</name>
<dbReference type="EMBL" id="JAMGBE010000002">
    <property type="protein sequence ID" value="MCL6730026.1"/>
    <property type="molecule type" value="Genomic_DNA"/>
</dbReference>
<evidence type="ECO:0000313" key="1">
    <source>
        <dbReference type="EMBL" id="MCL6730026.1"/>
    </source>
</evidence>
<reference evidence="1" key="1">
    <citation type="submission" date="2022-05" db="EMBL/GenBank/DDBJ databases">
        <authorList>
            <person name="Jo J.-H."/>
            <person name="Im W.-T."/>
        </authorList>
    </citation>
    <scope>NUCLEOTIDE SEQUENCE</scope>
    <source>
        <strain evidence="1">SE220</strain>
    </source>
</reference>
<protein>
    <submittedName>
        <fullName evidence="1">Uncharacterized protein</fullName>
    </submittedName>
</protein>
<evidence type="ECO:0000313" key="2">
    <source>
        <dbReference type="Proteomes" id="UP001165342"/>
    </source>
</evidence>
<sequence>MDNYRNSAAEAQPQRHDPVSVAASLRDDFSGLIAIFDRHLSRPLDVDGEVRLALSEAKCAAQRGHDLSKRLMGLLRQSI</sequence>